<dbReference type="AlphaFoldDB" id="A0AAV4LYS0"/>
<evidence type="ECO:0000313" key="3">
    <source>
        <dbReference type="Proteomes" id="UP001497744"/>
    </source>
</evidence>
<evidence type="ECO:0000313" key="2">
    <source>
        <dbReference type="EMBL" id="GIX65308.1"/>
    </source>
</evidence>
<evidence type="ECO:0000256" key="1">
    <source>
        <dbReference type="SAM" id="MobiDB-lite"/>
    </source>
</evidence>
<comment type="caution">
    <text evidence="2">The sequence shown here is derived from an EMBL/GenBank/DDBJ whole genome shotgun (WGS) entry which is preliminary data.</text>
</comment>
<name>A0AAV4LYS0_BABCB</name>
<keyword evidence="3" id="KW-1185">Reference proteome</keyword>
<dbReference type="GeneID" id="94196789"/>
<accession>A0AAV4LYS0</accession>
<organism evidence="2 3">
    <name type="scientific">Babesia caballi</name>
    <dbReference type="NCBI Taxonomy" id="5871"/>
    <lineage>
        <taxon>Eukaryota</taxon>
        <taxon>Sar</taxon>
        <taxon>Alveolata</taxon>
        <taxon>Apicomplexa</taxon>
        <taxon>Aconoidasida</taxon>
        <taxon>Piroplasmida</taxon>
        <taxon>Babesiidae</taxon>
        <taxon>Babesia</taxon>
    </lineage>
</organism>
<dbReference type="Proteomes" id="UP001497744">
    <property type="component" value="Unassembled WGS sequence"/>
</dbReference>
<dbReference type="EMBL" id="BPLF01000004">
    <property type="protein sequence ID" value="GIX65308.1"/>
    <property type="molecule type" value="Genomic_DNA"/>
</dbReference>
<dbReference type="RefSeq" id="XP_067717377.1">
    <property type="nucleotide sequence ID" value="XM_067861276.1"/>
</dbReference>
<gene>
    <name evidence="2" type="ORF">BcabD6B2_47430</name>
</gene>
<keyword evidence="2" id="KW-0238">DNA-binding</keyword>
<feature type="region of interest" description="Disordered" evidence="1">
    <location>
        <begin position="46"/>
        <end position="73"/>
    </location>
</feature>
<protein>
    <submittedName>
        <fullName evidence="2">Single-stranded DNA-binding protein</fullName>
    </submittedName>
</protein>
<feature type="compositionally biased region" description="Basic and acidic residues" evidence="1">
    <location>
        <begin position="49"/>
        <end position="60"/>
    </location>
</feature>
<sequence length="290" mass="30769">MGESGHVARLLHQRVRDELQRVGHAPEGRGVQGGILVPRWRRRVARHRGAPDHGGQGRDPVEEDIDAPNGGKATQHFVERGRQLAVLDEGEVVDEGEALGVQRRGVDARVEPLDVGLVNSFLTACPTTRRLTHRDILVLEEAELVDFQVAHEQVALGCAALQSLLPDELVLLHLAGPDVGEALEVLHAEGRAEGLEGVVVVEDVAHAQHRVEVVAGQQVDAAEEPAGELPMVLQGLVLADAAEEALHVLAALRGFAPAGQGLVGGEDLVGDFDDGGHVEVVVGVEQQVAV</sequence>
<dbReference type="GO" id="GO:0003677">
    <property type="term" value="F:DNA binding"/>
    <property type="evidence" value="ECO:0007669"/>
    <property type="project" value="UniProtKB-KW"/>
</dbReference>
<proteinExistence type="predicted"/>
<reference evidence="2 3" key="1">
    <citation type="submission" date="2021-06" db="EMBL/GenBank/DDBJ databases">
        <title>Genome sequence of Babesia caballi.</title>
        <authorList>
            <person name="Yamagishi J."/>
            <person name="Kidaka T."/>
            <person name="Ochi A."/>
        </authorList>
    </citation>
    <scope>NUCLEOTIDE SEQUENCE [LARGE SCALE GENOMIC DNA]</scope>
    <source>
        <strain evidence="2">USDA-D6B2</strain>
    </source>
</reference>